<dbReference type="AlphaFoldDB" id="A0A917NXF6"/>
<evidence type="ECO:0008006" key="4">
    <source>
        <dbReference type="Google" id="ProtNLM"/>
    </source>
</evidence>
<reference evidence="2" key="2">
    <citation type="submission" date="2020-09" db="EMBL/GenBank/DDBJ databases">
        <authorList>
            <person name="Sun Q."/>
            <person name="Zhou Y."/>
        </authorList>
    </citation>
    <scope>NUCLEOTIDE SEQUENCE</scope>
    <source>
        <strain evidence="2">CGMCC 1.3617</strain>
    </source>
</reference>
<dbReference type="EMBL" id="BMKW01000015">
    <property type="protein sequence ID" value="GGJ37850.1"/>
    <property type="molecule type" value="Genomic_DNA"/>
</dbReference>
<dbReference type="Pfam" id="PF12365">
    <property type="entry name" value="DUF3649"/>
    <property type="match status" value="1"/>
</dbReference>
<evidence type="ECO:0000256" key="1">
    <source>
        <dbReference type="SAM" id="Phobius"/>
    </source>
</evidence>
<evidence type="ECO:0000313" key="3">
    <source>
        <dbReference type="Proteomes" id="UP000661507"/>
    </source>
</evidence>
<keyword evidence="1" id="KW-1133">Transmembrane helix</keyword>
<keyword evidence="1" id="KW-0472">Membrane</keyword>
<protein>
    <recommendedName>
        <fullName evidence="4">Iron transporter</fullName>
    </recommendedName>
</protein>
<feature type="transmembrane region" description="Helical" evidence="1">
    <location>
        <begin position="75"/>
        <end position="93"/>
    </location>
</feature>
<organism evidence="2 3">
    <name type="scientific">Neoroseomonas lacus</name>
    <dbReference type="NCBI Taxonomy" id="287609"/>
    <lineage>
        <taxon>Bacteria</taxon>
        <taxon>Pseudomonadati</taxon>
        <taxon>Pseudomonadota</taxon>
        <taxon>Alphaproteobacteria</taxon>
        <taxon>Acetobacterales</taxon>
        <taxon>Acetobacteraceae</taxon>
        <taxon>Neoroseomonas</taxon>
    </lineage>
</organism>
<proteinExistence type="predicted"/>
<comment type="caution">
    <text evidence="2">The sequence shown here is derived from an EMBL/GenBank/DDBJ whole genome shotgun (WGS) entry which is preliminary data.</text>
</comment>
<feature type="transmembrane region" description="Helical" evidence="1">
    <location>
        <begin position="48"/>
        <end position="68"/>
    </location>
</feature>
<gene>
    <name evidence="2" type="ORF">GCM10011320_51810</name>
</gene>
<sequence>MRLTWNPMEARRIGGIVSRCVAAILGGYAVAALSSIALARLGSRVEGALIGMMASYAIYTAAVIWVFAASSALRAWVGLAIAAGVFGGAFWLLGVA</sequence>
<keyword evidence="3" id="KW-1185">Reference proteome</keyword>
<dbReference type="InterPro" id="IPR022109">
    <property type="entry name" value="DUF3649"/>
</dbReference>
<reference evidence="2" key="1">
    <citation type="journal article" date="2014" name="Int. J. Syst. Evol. Microbiol.">
        <title>Complete genome sequence of Corynebacterium casei LMG S-19264T (=DSM 44701T), isolated from a smear-ripened cheese.</title>
        <authorList>
            <consortium name="US DOE Joint Genome Institute (JGI-PGF)"/>
            <person name="Walter F."/>
            <person name="Albersmeier A."/>
            <person name="Kalinowski J."/>
            <person name="Ruckert C."/>
        </authorList>
    </citation>
    <scope>NUCLEOTIDE SEQUENCE</scope>
    <source>
        <strain evidence="2">CGMCC 1.3617</strain>
    </source>
</reference>
<feature type="transmembrane region" description="Helical" evidence="1">
    <location>
        <begin position="21"/>
        <end position="42"/>
    </location>
</feature>
<evidence type="ECO:0000313" key="2">
    <source>
        <dbReference type="EMBL" id="GGJ37850.1"/>
    </source>
</evidence>
<name>A0A917NXF6_9PROT</name>
<accession>A0A917NXF6</accession>
<keyword evidence="1" id="KW-0812">Transmembrane</keyword>
<dbReference type="Proteomes" id="UP000661507">
    <property type="component" value="Unassembled WGS sequence"/>
</dbReference>